<dbReference type="PANTHER" id="PTHR42852:SF6">
    <property type="entry name" value="THIOL:DISULFIDE INTERCHANGE PROTEIN DSBE"/>
    <property type="match status" value="1"/>
</dbReference>
<keyword evidence="4" id="KW-1015">Disulfide bond</keyword>
<accession>A0ABX4HNQ7</accession>
<comment type="subcellular location">
    <subcellularLocation>
        <location evidence="1">Cell envelope</location>
    </subcellularLocation>
</comment>
<organism evidence="7 8">
    <name type="scientific">Salimicrobium humidisoli</name>
    <dbReference type="NCBI Taxonomy" id="2029857"/>
    <lineage>
        <taxon>Bacteria</taxon>
        <taxon>Bacillati</taxon>
        <taxon>Bacillota</taxon>
        <taxon>Bacilli</taxon>
        <taxon>Bacillales</taxon>
        <taxon>Bacillaceae</taxon>
        <taxon>Salimicrobium</taxon>
    </lineage>
</organism>
<feature type="domain" description="Thioredoxin" evidence="6">
    <location>
        <begin position="38"/>
        <end position="176"/>
    </location>
</feature>
<keyword evidence="8" id="KW-1185">Reference proteome</keyword>
<dbReference type="RefSeq" id="WP_095822779.1">
    <property type="nucleotide sequence ID" value="NZ_NSGH01000025.1"/>
</dbReference>
<dbReference type="Gene3D" id="3.40.30.10">
    <property type="entry name" value="Glutaredoxin"/>
    <property type="match status" value="1"/>
</dbReference>
<evidence type="ECO:0000256" key="1">
    <source>
        <dbReference type="ARBA" id="ARBA00004196"/>
    </source>
</evidence>
<dbReference type="CDD" id="cd02966">
    <property type="entry name" value="TlpA_like_family"/>
    <property type="match status" value="1"/>
</dbReference>
<dbReference type="EMBL" id="NSGH01000025">
    <property type="protein sequence ID" value="PBB04821.1"/>
    <property type="molecule type" value="Genomic_DNA"/>
</dbReference>
<proteinExistence type="predicted"/>
<dbReference type="Proteomes" id="UP000217561">
    <property type="component" value="Unassembled WGS sequence"/>
</dbReference>
<evidence type="ECO:0000256" key="2">
    <source>
        <dbReference type="ARBA" id="ARBA00022748"/>
    </source>
</evidence>
<evidence type="ECO:0000256" key="3">
    <source>
        <dbReference type="ARBA" id="ARBA00022968"/>
    </source>
</evidence>
<keyword evidence="3" id="KW-0735">Signal-anchor</keyword>
<evidence type="ECO:0000313" key="8">
    <source>
        <dbReference type="Proteomes" id="UP000217561"/>
    </source>
</evidence>
<evidence type="ECO:0000256" key="4">
    <source>
        <dbReference type="ARBA" id="ARBA00023157"/>
    </source>
</evidence>
<dbReference type="PROSITE" id="PS51352">
    <property type="entry name" value="THIOREDOXIN_2"/>
    <property type="match status" value="1"/>
</dbReference>
<name>A0ABX4HNQ7_9BACI</name>
<evidence type="ECO:0000256" key="5">
    <source>
        <dbReference type="ARBA" id="ARBA00023284"/>
    </source>
</evidence>
<gene>
    <name evidence="7" type="ORF">CKW00_12090</name>
</gene>
<keyword evidence="5" id="KW-0676">Redox-active center</keyword>
<dbReference type="InterPro" id="IPR036249">
    <property type="entry name" value="Thioredoxin-like_sf"/>
</dbReference>
<comment type="caution">
    <text evidence="7">The sequence shown here is derived from an EMBL/GenBank/DDBJ whole genome shotgun (WGS) entry which is preliminary data.</text>
</comment>
<sequence length="181" mass="20310">MSKTKKRRLWMRTAVLLLFAGLAGFVVYQSISGESVVVEAGDKAPDFELETLEGETVRLSDYKGEGVFLNFWATYCKPCEEEMPYIERQSKIFEDRGVQVLAVNVGETEVTTRGFVERKNMTFPIPMDTGEALLKTYGIGPIPVTFLIDENGYVVDRITAGMTEQEINGYMERIVPEGEGD</sequence>
<dbReference type="PANTHER" id="PTHR42852">
    <property type="entry name" value="THIOL:DISULFIDE INTERCHANGE PROTEIN DSBE"/>
    <property type="match status" value="1"/>
</dbReference>
<evidence type="ECO:0000259" key="6">
    <source>
        <dbReference type="PROSITE" id="PS51352"/>
    </source>
</evidence>
<protein>
    <submittedName>
        <fullName evidence="7">Thiol-disulfide oxidoreductase</fullName>
    </submittedName>
</protein>
<dbReference type="InterPro" id="IPR000866">
    <property type="entry name" value="AhpC/TSA"/>
</dbReference>
<evidence type="ECO:0000313" key="7">
    <source>
        <dbReference type="EMBL" id="PBB04821.1"/>
    </source>
</evidence>
<keyword evidence="2" id="KW-0201">Cytochrome c-type biogenesis</keyword>
<dbReference type="NCBIfam" id="NF002854">
    <property type="entry name" value="PRK03147.1"/>
    <property type="match status" value="1"/>
</dbReference>
<dbReference type="InterPro" id="IPR013766">
    <property type="entry name" value="Thioredoxin_domain"/>
</dbReference>
<dbReference type="InterPro" id="IPR050553">
    <property type="entry name" value="Thioredoxin_ResA/DsbE_sf"/>
</dbReference>
<dbReference type="Pfam" id="PF00578">
    <property type="entry name" value="AhpC-TSA"/>
    <property type="match status" value="1"/>
</dbReference>
<reference evidence="7 8" key="1">
    <citation type="submission" date="2017-08" db="EMBL/GenBank/DDBJ databases">
        <title>Salimicrobium alkalisoli sp. nov., isolated from saline alkaline soil.</title>
        <authorList>
            <person name="Zhang G."/>
            <person name="Xiong Q."/>
        </authorList>
    </citation>
    <scope>NUCLEOTIDE SEQUENCE [LARGE SCALE GENOMIC DNA]</scope>
    <source>
        <strain evidence="7 8">WN024</strain>
    </source>
</reference>
<keyword evidence="3" id="KW-0812">Transmembrane</keyword>
<dbReference type="SUPFAM" id="SSF52833">
    <property type="entry name" value="Thioredoxin-like"/>
    <property type="match status" value="1"/>
</dbReference>